<dbReference type="Gene3D" id="3.60.10.10">
    <property type="entry name" value="Endonuclease/exonuclease/phosphatase"/>
    <property type="match status" value="1"/>
</dbReference>
<dbReference type="Proteomes" id="UP000694892">
    <property type="component" value="Chromosome 6L"/>
</dbReference>
<dbReference type="GO" id="GO:0000723">
    <property type="term" value="P:telomere maintenance"/>
    <property type="evidence" value="ECO:0007669"/>
    <property type="project" value="InterPro"/>
</dbReference>
<evidence type="ECO:0000256" key="8">
    <source>
        <dbReference type="ARBA" id="ARBA00023235"/>
    </source>
</evidence>
<dbReference type="OMA" id="SIDICIS"/>
<gene>
    <name evidence="14" type="ORF">XELAEV_18031490mg</name>
</gene>
<dbReference type="SUPFAM" id="SSF56219">
    <property type="entry name" value="DNase I-like"/>
    <property type="match status" value="1"/>
</dbReference>
<dbReference type="GO" id="GO:0005524">
    <property type="term" value="F:ATP binding"/>
    <property type="evidence" value="ECO:0007669"/>
    <property type="project" value="UniProtKB-KW"/>
</dbReference>
<feature type="domain" description="Helitron helicase-like" evidence="12">
    <location>
        <begin position="140"/>
        <end position="336"/>
    </location>
</feature>
<evidence type="ECO:0000256" key="3">
    <source>
        <dbReference type="ARBA" id="ARBA00022801"/>
    </source>
</evidence>
<dbReference type="InterPro" id="IPR005135">
    <property type="entry name" value="Endo/exonuclease/phosphatase"/>
</dbReference>
<proteinExistence type="inferred from homology"/>
<keyword evidence="7 9" id="KW-0234">DNA repair</keyword>
<dbReference type="InterPro" id="IPR036691">
    <property type="entry name" value="Endo/exonu/phosph_ase_sf"/>
</dbReference>
<dbReference type="GO" id="GO:0016787">
    <property type="term" value="F:hydrolase activity"/>
    <property type="evidence" value="ECO:0007669"/>
    <property type="project" value="UniProtKB-KW"/>
</dbReference>
<evidence type="ECO:0000256" key="2">
    <source>
        <dbReference type="ARBA" id="ARBA00022763"/>
    </source>
</evidence>
<feature type="domain" description="DNA helicase Pif1-like DEAD-box helicase" evidence="11">
    <location>
        <begin position="850"/>
        <end position="1055"/>
    </location>
</feature>
<dbReference type="GO" id="GO:0006310">
    <property type="term" value="P:DNA recombination"/>
    <property type="evidence" value="ECO:0007669"/>
    <property type="project" value="UniProtKB-KW"/>
</dbReference>
<dbReference type="GO" id="GO:0006281">
    <property type="term" value="P:DNA repair"/>
    <property type="evidence" value="ECO:0007669"/>
    <property type="project" value="UniProtKB-KW"/>
</dbReference>
<dbReference type="InterPro" id="IPR010285">
    <property type="entry name" value="DNA_helicase_pif1-like_DEAD"/>
</dbReference>
<keyword evidence="8" id="KW-0413">Isomerase</keyword>
<keyword evidence="4 9" id="KW-0347">Helicase</keyword>
<evidence type="ECO:0000256" key="4">
    <source>
        <dbReference type="ARBA" id="ARBA00022806"/>
    </source>
</evidence>
<dbReference type="GO" id="GO:0043139">
    <property type="term" value="F:5'-3' DNA helicase activity"/>
    <property type="evidence" value="ECO:0007669"/>
    <property type="project" value="UniProtKB-EC"/>
</dbReference>
<keyword evidence="9" id="KW-0233">DNA recombination</keyword>
<comment type="similarity">
    <text evidence="9">Belongs to the helicase family.</text>
</comment>
<dbReference type="Pfam" id="PF03372">
    <property type="entry name" value="Exo_endo_phos"/>
    <property type="match status" value="1"/>
</dbReference>
<dbReference type="SUPFAM" id="SSF52540">
    <property type="entry name" value="P-loop containing nucleoside triphosphate hydrolases"/>
    <property type="match status" value="2"/>
</dbReference>
<dbReference type="InterPro" id="IPR027417">
    <property type="entry name" value="P-loop_NTPase"/>
</dbReference>
<name>A0A974HG33_XENLA</name>
<sequence length="1558" mass="178190">MQKVLSALLKLKEMHSEYKDIVLNPLNDTEGCFNYLHQPTDDMRNQMDIEEEHNGPEQIPEDSSEQISENINSGLILDTCLQPPDLGQQLLSFNDGIFALHLPRETHLLESMAFPVQFPDGKNTLDEPHREIVLSPSRYFNARLFSVDNRFARDTNYIFFAQFITEIHLAFSSMSIQLRKSKSITRDGRRINSSLLQERSELDKLVQNNEVTRFMQPLRGTPAYWEKTLRDLFAMLRQLGTPTFFCTFSAAEMRWPEVITAIKAQQGESIDFSTIDWQEKCDILRSNPATAMRMFEKRVEALISLILSPAQPIGEVIDWFYRVEFQQRGSPHIHALFWVKDSPVFEDDPDQAICDFVDQYISCKLPDCTSYPELHQIVTEVQTHSRKHSKSCKKNKKHCRFGFPKPPMAKTIITQPKYSAEAVVEEEIEAERNDHHYRMENAKKKVQVVWELLNNPSQIFESITELLNKASLSYDEYKEYVQTLTSSSVILMERQPKDSWINGYNPVLLKAWNANMDIQFILDPYSCIMYILSYISKAEHEMSDYLKRIIKESSHTTSERESMKEVMHAYAKNREVSAQEAVARTCSLKLKSCSRTVIFIPTDDNAVRMSLPMKSLQNKHPDDENVWMTGLKEKYQARPNTPEFENMCMAEFASEYRILYGEQKKSKNVLPLQNNKGHIQKRSRGKPAIIRYARFSQQKNPEKFYGTLLKLYLPHRRDTQLQSITFRTYQSFYACVFVQLSGTNMLQSVYSIVKENKKSYEKHSQAIEKAIEDFQQYGPVEDAWTTLAPETELIRLESIMECQPADPNDLNEQDDIPDCINYAAVKSSVTPAVEVPRVSQAQIRKMYQSLNETQASIFYAVRNWCKSKVCEETPEQFLWYVSGTEGTGKSHLIKCVYTEASKLLSKMSCVSEEIDISQPTVLLTAFTGTAAFNINGQTLHSLLKLPRSLKPPYQGLGNCLDEIRANLCKTQILIIDEISMVSKPLFAYVNWRLQQIKGNKKPFGGISILAVGDFMQLPPVRKAKPLCVYEQHVPDFWRDHFKMITLIEIMRQKDDLAYAEMLNRFRIKQKHEPLSDGDREMLATTIKSPEECPTSVLHIYATNKEVEDHNSKSLFLHYSDIINIEAEDFKKDPQTGQMKMQATAVGGSKSELSDTLQIAVGAKVMITRNIDVEDGLVNGTFGKVEKIITKTQNNVPSVAMIGLQLDNINAGKKYRKKDSNTKTNNTVYIERAEEPLKRKGIIRRQFPLKLAFACTCHKVQGMTTTSAVVSLKHIFEPGMAYVALSRTTSLQGLHIIDFDEKKIFSDPEITESLNNMARVDLSNTQPLLQIVKASNIQSSLTIIHHNTEGLQNHIEDIKNHHELLLADVLCLTETQLHGSVAPDNLNINGYTLFTRNRHVSYTNLSYLSNRNGGGVALYVRNSLEAHPMQYIQNVTDLEYYVLKVKAPQKVLIACIYRPPDYKLTEFLPNLKGLLTSLDIIGYRPIVVCGDFNEDQLSSAKKPILEVFNEKGYAQVINSATTEKNSLLDLLFLSSCEKNVSSGILHTYYSYHNPVFCVL</sequence>
<accession>A0A974HG33</accession>
<protein>
    <recommendedName>
        <fullName evidence="9">ATP-dependent DNA helicase</fullName>
        <ecNumber evidence="9">5.6.2.3</ecNumber>
    </recommendedName>
</protein>
<evidence type="ECO:0000256" key="5">
    <source>
        <dbReference type="ARBA" id="ARBA00022840"/>
    </source>
</evidence>
<keyword evidence="2 9" id="KW-0227">DNA damage</keyword>
<evidence type="ECO:0000259" key="10">
    <source>
        <dbReference type="Pfam" id="PF03372"/>
    </source>
</evidence>
<keyword evidence="6" id="KW-0238">DNA-binding</keyword>
<dbReference type="PANTHER" id="PTHR47642:SF5">
    <property type="entry name" value="ATP-DEPENDENT DNA HELICASE"/>
    <property type="match status" value="1"/>
</dbReference>
<evidence type="ECO:0000259" key="12">
    <source>
        <dbReference type="Pfam" id="PF14214"/>
    </source>
</evidence>
<dbReference type="Pfam" id="PF05970">
    <property type="entry name" value="PIF1"/>
    <property type="match status" value="1"/>
</dbReference>
<comment type="catalytic activity">
    <reaction evidence="9">
        <text>ATP + H2O = ADP + phosphate + H(+)</text>
        <dbReference type="Rhea" id="RHEA:13065"/>
        <dbReference type="ChEBI" id="CHEBI:15377"/>
        <dbReference type="ChEBI" id="CHEBI:15378"/>
        <dbReference type="ChEBI" id="CHEBI:30616"/>
        <dbReference type="ChEBI" id="CHEBI:43474"/>
        <dbReference type="ChEBI" id="CHEBI:456216"/>
        <dbReference type="EC" id="5.6.2.3"/>
    </reaction>
</comment>
<evidence type="ECO:0000313" key="14">
    <source>
        <dbReference type="EMBL" id="OCT76291.1"/>
    </source>
</evidence>
<dbReference type="InterPro" id="IPR025476">
    <property type="entry name" value="Helitron_helicase-like"/>
</dbReference>
<dbReference type="Gene3D" id="3.40.50.300">
    <property type="entry name" value="P-loop containing nucleotide triphosphate hydrolases"/>
    <property type="match status" value="1"/>
</dbReference>
<dbReference type="PANTHER" id="PTHR47642">
    <property type="entry name" value="ATP-DEPENDENT DNA HELICASE"/>
    <property type="match status" value="1"/>
</dbReference>
<comment type="cofactor">
    <cofactor evidence="9">
        <name>Mg(2+)</name>
        <dbReference type="ChEBI" id="CHEBI:18420"/>
    </cofactor>
</comment>
<feature type="domain" description="Endonuclease/exonuclease/phosphatase" evidence="10">
    <location>
        <begin position="1349"/>
        <end position="1504"/>
    </location>
</feature>
<evidence type="ECO:0000259" key="11">
    <source>
        <dbReference type="Pfam" id="PF05970"/>
    </source>
</evidence>
<dbReference type="Pfam" id="PF14214">
    <property type="entry name" value="Helitron_like_N"/>
    <property type="match status" value="1"/>
</dbReference>
<evidence type="ECO:0000256" key="9">
    <source>
        <dbReference type="RuleBase" id="RU363044"/>
    </source>
</evidence>
<dbReference type="CDD" id="cd18809">
    <property type="entry name" value="SF1_C_RecD"/>
    <property type="match status" value="1"/>
</dbReference>
<evidence type="ECO:0000256" key="1">
    <source>
        <dbReference type="ARBA" id="ARBA00022741"/>
    </source>
</evidence>
<dbReference type="InterPro" id="IPR049163">
    <property type="entry name" value="Pif1-like_2B_dom"/>
</dbReference>
<dbReference type="EC" id="5.6.2.3" evidence="9"/>
<dbReference type="EMBL" id="CM004476">
    <property type="protein sequence ID" value="OCT76291.1"/>
    <property type="molecule type" value="Genomic_DNA"/>
</dbReference>
<evidence type="ECO:0000256" key="7">
    <source>
        <dbReference type="ARBA" id="ARBA00023204"/>
    </source>
</evidence>
<keyword evidence="5 9" id="KW-0067">ATP-binding</keyword>
<evidence type="ECO:0000259" key="13">
    <source>
        <dbReference type="Pfam" id="PF21530"/>
    </source>
</evidence>
<evidence type="ECO:0000313" key="15">
    <source>
        <dbReference type="Proteomes" id="UP000694892"/>
    </source>
</evidence>
<evidence type="ECO:0000256" key="6">
    <source>
        <dbReference type="ARBA" id="ARBA00023125"/>
    </source>
</evidence>
<organism evidence="14 15">
    <name type="scientific">Xenopus laevis</name>
    <name type="common">African clawed frog</name>
    <dbReference type="NCBI Taxonomy" id="8355"/>
    <lineage>
        <taxon>Eukaryota</taxon>
        <taxon>Metazoa</taxon>
        <taxon>Chordata</taxon>
        <taxon>Craniata</taxon>
        <taxon>Vertebrata</taxon>
        <taxon>Euteleostomi</taxon>
        <taxon>Amphibia</taxon>
        <taxon>Batrachia</taxon>
        <taxon>Anura</taxon>
        <taxon>Pipoidea</taxon>
        <taxon>Pipidae</taxon>
        <taxon>Xenopodinae</taxon>
        <taxon>Xenopus</taxon>
        <taxon>Xenopus</taxon>
    </lineage>
</organism>
<dbReference type="Pfam" id="PF21530">
    <property type="entry name" value="Pif1_2B_dom"/>
    <property type="match status" value="1"/>
</dbReference>
<dbReference type="InterPro" id="IPR051055">
    <property type="entry name" value="PIF1_helicase"/>
</dbReference>
<feature type="domain" description="DNA helicase Pif1-like 2B" evidence="13">
    <location>
        <begin position="1155"/>
        <end position="1184"/>
    </location>
</feature>
<keyword evidence="1 9" id="KW-0547">Nucleotide-binding</keyword>
<reference evidence="15" key="1">
    <citation type="journal article" date="2016" name="Nature">
        <title>Genome evolution in the allotetraploid frog Xenopus laevis.</title>
        <authorList>
            <person name="Session A.M."/>
            <person name="Uno Y."/>
            <person name="Kwon T."/>
            <person name="Chapman J.A."/>
            <person name="Toyoda A."/>
            <person name="Takahashi S."/>
            <person name="Fukui A."/>
            <person name="Hikosaka A."/>
            <person name="Suzuki A."/>
            <person name="Kondo M."/>
            <person name="van Heeringen S.J."/>
            <person name="Quigley I."/>
            <person name="Heinz S."/>
            <person name="Ogino H."/>
            <person name="Ochi H."/>
            <person name="Hellsten U."/>
            <person name="Lyons J.B."/>
            <person name="Simakov O."/>
            <person name="Putnam N."/>
            <person name="Stites J."/>
            <person name="Kuroki Y."/>
            <person name="Tanaka T."/>
            <person name="Michiue T."/>
            <person name="Watanabe M."/>
            <person name="Bogdanovic O."/>
            <person name="Lister R."/>
            <person name="Georgiou G."/>
            <person name="Paranjpe S.S."/>
            <person name="van Kruijsbergen I."/>
            <person name="Shu S."/>
            <person name="Carlson J."/>
            <person name="Kinoshita T."/>
            <person name="Ohta Y."/>
            <person name="Mawaribuchi S."/>
            <person name="Jenkins J."/>
            <person name="Grimwood J."/>
            <person name="Schmutz J."/>
            <person name="Mitros T."/>
            <person name="Mozaffari S.V."/>
            <person name="Suzuki Y."/>
            <person name="Haramoto Y."/>
            <person name="Yamamoto T.S."/>
            <person name="Takagi C."/>
            <person name="Heald R."/>
            <person name="Miller K."/>
            <person name="Haudenschild C."/>
            <person name="Kitzman J."/>
            <person name="Nakayama T."/>
            <person name="Izutsu Y."/>
            <person name="Robert J."/>
            <person name="Fortriede J."/>
            <person name="Burns K."/>
            <person name="Lotay V."/>
            <person name="Karimi K."/>
            <person name="Yasuoka Y."/>
            <person name="Dichmann D.S."/>
            <person name="Flajnik M.F."/>
            <person name="Houston D.W."/>
            <person name="Shendure J."/>
            <person name="DuPasquier L."/>
            <person name="Vize P.D."/>
            <person name="Zorn A.M."/>
            <person name="Ito M."/>
            <person name="Marcotte E.M."/>
            <person name="Wallingford J.B."/>
            <person name="Ito Y."/>
            <person name="Asashima M."/>
            <person name="Ueno N."/>
            <person name="Matsuda Y."/>
            <person name="Veenstra G.J."/>
            <person name="Fujiyama A."/>
            <person name="Harland R.M."/>
            <person name="Taira M."/>
            <person name="Rokhsar D.S."/>
        </authorList>
    </citation>
    <scope>NUCLEOTIDE SEQUENCE [LARGE SCALE GENOMIC DNA]</scope>
    <source>
        <strain evidence="15">J</strain>
    </source>
</reference>
<keyword evidence="3 9" id="KW-0378">Hydrolase</keyword>